<dbReference type="Pfam" id="PF02018">
    <property type="entry name" value="CBM_4_9"/>
    <property type="match status" value="1"/>
</dbReference>
<organism evidence="3 4">
    <name type="scientific">Hymenobacter psychrotolerans DSM 18569</name>
    <dbReference type="NCBI Taxonomy" id="1121959"/>
    <lineage>
        <taxon>Bacteria</taxon>
        <taxon>Pseudomonadati</taxon>
        <taxon>Bacteroidota</taxon>
        <taxon>Cytophagia</taxon>
        <taxon>Cytophagales</taxon>
        <taxon>Hymenobacteraceae</taxon>
        <taxon>Hymenobacter</taxon>
    </lineage>
</organism>
<dbReference type="EMBL" id="FRAS01000001">
    <property type="protein sequence ID" value="SHK10958.1"/>
    <property type="molecule type" value="Genomic_DNA"/>
</dbReference>
<dbReference type="Gene3D" id="2.60.120.260">
    <property type="entry name" value="Galactose-binding domain-like"/>
    <property type="match status" value="1"/>
</dbReference>
<feature type="domain" description="CBM-cenC" evidence="2">
    <location>
        <begin position="27"/>
        <end position="113"/>
    </location>
</feature>
<dbReference type="InterPro" id="IPR008979">
    <property type="entry name" value="Galactose-bd-like_sf"/>
</dbReference>
<keyword evidence="1" id="KW-0378">Hydrolase</keyword>
<evidence type="ECO:0000313" key="4">
    <source>
        <dbReference type="Proteomes" id="UP000183947"/>
    </source>
</evidence>
<dbReference type="PROSITE" id="PS51257">
    <property type="entry name" value="PROKAR_LIPOPROTEIN"/>
    <property type="match status" value="1"/>
</dbReference>
<evidence type="ECO:0000256" key="1">
    <source>
        <dbReference type="ARBA" id="ARBA00022801"/>
    </source>
</evidence>
<dbReference type="RefSeq" id="WP_073280942.1">
    <property type="nucleotide sequence ID" value="NZ_FRAS01000001.1"/>
</dbReference>
<keyword evidence="4" id="KW-1185">Reference proteome</keyword>
<dbReference type="GO" id="GO:0016798">
    <property type="term" value="F:hydrolase activity, acting on glycosyl bonds"/>
    <property type="evidence" value="ECO:0007669"/>
    <property type="project" value="InterPro"/>
</dbReference>
<evidence type="ECO:0000313" key="3">
    <source>
        <dbReference type="EMBL" id="SHK10958.1"/>
    </source>
</evidence>
<name>A0A1M6PST2_9BACT</name>
<dbReference type="Proteomes" id="UP000183947">
    <property type="component" value="Unassembled WGS sequence"/>
</dbReference>
<dbReference type="OrthoDB" id="882450at2"/>
<accession>A0A1M6PST2</accession>
<dbReference type="InterPro" id="IPR003305">
    <property type="entry name" value="CenC_carb-bd"/>
</dbReference>
<dbReference type="SUPFAM" id="SSF49785">
    <property type="entry name" value="Galactose-binding domain-like"/>
    <property type="match status" value="1"/>
</dbReference>
<reference evidence="4" key="1">
    <citation type="submission" date="2016-11" db="EMBL/GenBank/DDBJ databases">
        <authorList>
            <person name="Varghese N."/>
            <person name="Submissions S."/>
        </authorList>
    </citation>
    <scope>NUCLEOTIDE SEQUENCE [LARGE SCALE GENOMIC DNA]</scope>
    <source>
        <strain evidence="4">DSM 18569</strain>
    </source>
</reference>
<sequence>MAKFVIVSLVAGGLLCSCSPESPVSADLISQNDFESLSGWVAAVPPGLTTERAHSGSYAVKVDAATEFGAGYTTTLADAKLQPGQKLQVSAWALRTSGETNAALVVQLLDPATGQQLDWHGLSLVEQIKTYNRWMLIEMQVRIPDNAPPHSLLKVYPWRYQAVQAAYFDDIQLRRKN</sequence>
<gene>
    <name evidence="3" type="ORF">SAMN02746009_00329</name>
</gene>
<protein>
    <submittedName>
        <fullName evidence="3">Carbohydrate binding domain-containing protein</fullName>
    </submittedName>
</protein>
<dbReference type="AlphaFoldDB" id="A0A1M6PST2"/>
<proteinExistence type="predicted"/>
<evidence type="ECO:0000259" key="2">
    <source>
        <dbReference type="Pfam" id="PF02018"/>
    </source>
</evidence>